<sequence length="423" mass="47639">MSASPMDTRQVGRHVFIFSKQNGSENSPTIIAKPVNITQDLPREFLRYLKTLFDILDEKGTGFVRLSDIETRWKTKQGSNGLGEGVMENLRKVTPKNGLLNFERLCTGMKLALKTQPRAQTNGSANGLDHSTRRSNSLPQLDTATKGWTSDSSEDSFAGNENRTKAQVINKLRDWKNENQEKRRSLTFNASNPRTNGNDSSGSTSPSSGNGSPKGRSNSTTKVYFVGKEISSSVPTNLNGHIKDSAAPTEIRTIDKDARLQELDDEHDLLQNGLQVIEKARKWYFKRITAIQEEKLHLQNDDQYSLEQFQYEILLHKTRRRELGLDDDSFKEHKHHIQSVNQSLERIIEGKSPVKASPTSSSEASNEKQWLQDEVERLKKEVSEKGSKIAQLETEKSALIRDLFNSKASGKNGLSTKKPHQIF</sequence>
<feature type="region of interest" description="Disordered" evidence="2">
    <location>
        <begin position="115"/>
        <end position="219"/>
    </location>
</feature>
<dbReference type="Pfam" id="PF11414">
    <property type="entry name" value="Suppressor_APC"/>
    <property type="match status" value="1"/>
</dbReference>
<keyword evidence="5" id="KW-1185">Reference proteome</keyword>
<reference evidence="4 5" key="1">
    <citation type="journal article" date="2018" name="Sci. Rep.">
        <title>Comparative analysis of the Pocillopora damicornis genome highlights role of immune system in coral evolution.</title>
        <authorList>
            <person name="Cunning R."/>
            <person name="Bay R.A."/>
            <person name="Gillette P."/>
            <person name="Baker A.C."/>
            <person name="Traylor-Knowles N."/>
        </authorList>
    </citation>
    <scope>NUCLEOTIDE SEQUENCE [LARGE SCALE GENOMIC DNA]</scope>
    <source>
        <strain evidence="4">RSMAS</strain>
        <tissue evidence="4">Whole animal</tissue>
    </source>
</reference>
<evidence type="ECO:0000259" key="3">
    <source>
        <dbReference type="Pfam" id="PF25825"/>
    </source>
</evidence>
<evidence type="ECO:0000256" key="2">
    <source>
        <dbReference type="SAM" id="MobiDB-lite"/>
    </source>
</evidence>
<evidence type="ECO:0000256" key="1">
    <source>
        <dbReference type="SAM" id="Coils"/>
    </source>
</evidence>
<keyword evidence="1" id="KW-0175">Coiled coil</keyword>
<dbReference type="PANTHER" id="PTHR14907">
    <property type="entry name" value="FI14130P"/>
    <property type="match status" value="1"/>
</dbReference>
<accession>A0A3M6UXW7</accession>
<dbReference type="AlphaFoldDB" id="A0A3M6UXW7"/>
<feature type="compositionally biased region" description="Low complexity" evidence="2">
    <location>
        <begin position="194"/>
        <end position="219"/>
    </location>
</feature>
<feature type="coiled-coil region" evidence="1">
    <location>
        <begin position="361"/>
        <end position="395"/>
    </location>
</feature>
<dbReference type="InterPro" id="IPR057953">
    <property type="entry name" value="SAPC2_N"/>
</dbReference>
<dbReference type="OMA" id="TMGLERN"/>
<feature type="compositionally biased region" description="Basic and acidic residues" evidence="2">
    <location>
        <begin position="171"/>
        <end position="184"/>
    </location>
</feature>
<protein>
    <recommendedName>
        <fullName evidence="3">Suppressor APC domain-containing protein</fullName>
    </recommendedName>
</protein>
<evidence type="ECO:0000313" key="5">
    <source>
        <dbReference type="Proteomes" id="UP000275408"/>
    </source>
</evidence>
<feature type="domain" description="Suppressor APC" evidence="3">
    <location>
        <begin position="40"/>
        <end position="118"/>
    </location>
</feature>
<proteinExistence type="predicted"/>
<dbReference type="PANTHER" id="PTHR14907:SF2">
    <property type="entry name" value="SUPPRESSOR APC DOMAIN-CONTAINING PROTEIN 2"/>
    <property type="match status" value="1"/>
</dbReference>
<name>A0A3M6UXW7_POCDA</name>
<feature type="compositionally biased region" description="Polar residues" evidence="2">
    <location>
        <begin position="134"/>
        <end position="151"/>
    </location>
</feature>
<dbReference type="EMBL" id="RCHS01000537">
    <property type="protein sequence ID" value="RMX58158.1"/>
    <property type="molecule type" value="Genomic_DNA"/>
</dbReference>
<organism evidence="4 5">
    <name type="scientific">Pocillopora damicornis</name>
    <name type="common">Cauliflower coral</name>
    <name type="synonym">Millepora damicornis</name>
    <dbReference type="NCBI Taxonomy" id="46731"/>
    <lineage>
        <taxon>Eukaryota</taxon>
        <taxon>Metazoa</taxon>
        <taxon>Cnidaria</taxon>
        <taxon>Anthozoa</taxon>
        <taxon>Hexacorallia</taxon>
        <taxon>Scleractinia</taxon>
        <taxon>Astrocoeniina</taxon>
        <taxon>Pocilloporidae</taxon>
        <taxon>Pocillopora</taxon>
    </lineage>
</organism>
<dbReference type="OrthoDB" id="10035013at2759"/>
<comment type="caution">
    <text evidence="4">The sequence shown here is derived from an EMBL/GenBank/DDBJ whole genome shotgun (WGS) entry which is preliminary data.</text>
</comment>
<gene>
    <name evidence="4" type="ORF">pdam_00000135</name>
</gene>
<dbReference type="InterPro" id="IPR026828">
    <property type="entry name" value="SAPC2_1/2"/>
</dbReference>
<dbReference type="Pfam" id="PF25825">
    <property type="entry name" value="SAPC2_N"/>
    <property type="match status" value="1"/>
</dbReference>
<dbReference type="Proteomes" id="UP000275408">
    <property type="component" value="Unassembled WGS sequence"/>
</dbReference>
<evidence type="ECO:0000313" key="4">
    <source>
        <dbReference type="EMBL" id="RMX58158.1"/>
    </source>
</evidence>